<evidence type="ECO:0000313" key="13">
    <source>
        <dbReference type="Proteomes" id="UP000002281"/>
    </source>
</evidence>
<dbReference type="GO" id="GO:0005886">
    <property type="term" value="C:plasma membrane"/>
    <property type="evidence" value="ECO:0007669"/>
    <property type="project" value="UniProtKB-SubCell"/>
</dbReference>
<reference evidence="12" key="2">
    <citation type="submission" date="2025-05" db="UniProtKB">
        <authorList>
            <consortium name="Ensembl"/>
        </authorList>
    </citation>
    <scope>IDENTIFICATION</scope>
    <source>
        <strain evidence="12">Thoroughbred</strain>
    </source>
</reference>
<feature type="transmembrane region" description="Helical" evidence="10">
    <location>
        <begin position="134"/>
        <end position="154"/>
    </location>
</feature>
<keyword evidence="13" id="KW-1185">Reference proteome</keyword>
<keyword evidence="6 10" id="KW-0472">Membrane</keyword>
<sequence length="175" mass="19466">MVVLAFRAKKPGSRLRMCMACTTLKTIVPVYSQIEATICGIWLGTSPPFLNKESHSERGVIIIECNKGSITAYYCVLGYMGLLVLVSFIVAFLARSLPDTFTEAKFVTFSMLVFCSDWISFLPTHHSTKGKAKVALEIFSILASSATLCTFIFICKCYVILLRPEKNVEGCLKKR</sequence>
<dbReference type="InterPro" id="IPR000337">
    <property type="entry name" value="GPCR_3"/>
</dbReference>
<comment type="subcellular location">
    <subcellularLocation>
        <location evidence="1">Cell membrane</location>
        <topology evidence="1">Multi-pass membrane protein</topology>
    </subcellularLocation>
</comment>
<keyword evidence="4 10" id="KW-1133">Transmembrane helix</keyword>
<accession>A0A9L0TEY8</accession>
<dbReference type="InterPro" id="IPR000068">
    <property type="entry name" value="GPCR_3_Ca_sens_rcpt-rel"/>
</dbReference>
<keyword evidence="9" id="KW-0807">Transducer</keyword>
<feature type="transmembrane region" description="Helical" evidence="10">
    <location>
        <begin position="72"/>
        <end position="94"/>
    </location>
</feature>
<reference evidence="12 13" key="1">
    <citation type="journal article" date="2009" name="Science">
        <title>Genome sequence, comparative analysis, and population genetics of the domestic horse.</title>
        <authorList>
            <consortium name="Broad Institute Genome Sequencing Platform"/>
            <consortium name="Broad Institute Whole Genome Assembly Team"/>
            <person name="Wade C.M."/>
            <person name="Giulotto E."/>
            <person name="Sigurdsson S."/>
            <person name="Zoli M."/>
            <person name="Gnerre S."/>
            <person name="Imsland F."/>
            <person name="Lear T.L."/>
            <person name="Adelson D.L."/>
            <person name="Bailey E."/>
            <person name="Bellone R.R."/>
            <person name="Bloecker H."/>
            <person name="Distl O."/>
            <person name="Edgar R.C."/>
            <person name="Garber M."/>
            <person name="Leeb T."/>
            <person name="Mauceli E."/>
            <person name="MacLeod J.N."/>
            <person name="Penedo M.C.T."/>
            <person name="Raison J.M."/>
            <person name="Sharpe T."/>
            <person name="Vogel J."/>
            <person name="Andersson L."/>
            <person name="Antczak D.F."/>
            <person name="Biagi T."/>
            <person name="Binns M.M."/>
            <person name="Chowdhary B.P."/>
            <person name="Coleman S.J."/>
            <person name="Della Valle G."/>
            <person name="Fryc S."/>
            <person name="Guerin G."/>
            <person name="Hasegawa T."/>
            <person name="Hill E.W."/>
            <person name="Jurka J."/>
            <person name="Kiialainen A."/>
            <person name="Lindgren G."/>
            <person name="Liu J."/>
            <person name="Magnani E."/>
            <person name="Mickelson J.R."/>
            <person name="Murray J."/>
            <person name="Nergadze S.G."/>
            <person name="Onofrio R."/>
            <person name="Pedroni S."/>
            <person name="Piras M.F."/>
            <person name="Raudsepp T."/>
            <person name="Rocchi M."/>
            <person name="Roeed K.H."/>
            <person name="Ryder O.A."/>
            <person name="Searle S."/>
            <person name="Skow L."/>
            <person name="Swinburne J.E."/>
            <person name="Syvaenen A.C."/>
            <person name="Tozaki T."/>
            <person name="Valberg S.J."/>
            <person name="Vaudin M."/>
            <person name="White J.R."/>
            <person name="Zody M.C."/>
            <person name="Lander E.S."/>
            <person name="Lindblad-Toh K."/>
        </authorList>
    </citation>
    <scope>NUCLEOTIDE SEQUENCE [LARGE SCALE GENOMIC DNA]</scope>
    <source>
        <strain evidence="12 13">Thoroughbred</strain>
    </source>
</reference>
<keyword evidence="7" id="KW-0675">Receptor</keyword>
<proteinExistence type="predicted"/>
<dbReference type="PRINTS" id="PR01535">
    <property type="entry name" value="VOMERONASL2R"/>
</dbReference>
<dbReference type="GO" id="GO:0004930">
    <property type="term" value="F:G protein-coupled receptor activity"/>
    <property type="evidence" value="ECO:0007669"/>
    <property type="project" value="UniProtKB-KW"/>
</dbReference>
<evidence type="ECO:0000259" key="11">
    <source>
        <dbReference type="PROSITE" id="PS50259"/>
    </source>
</evidence>
<protein>
    <recommendedName>
        <fullName evidence="11">G-protein coupled receptors family 3 profile domain-containing protein</fullName>
    </recommendedName>
</protein>
<dbReference type="AlphaFoldDB" id="A0A9L0TEY8"/>
<dbReference type="PANTHER" id="PTHR24061">
    <property type="entry name" value="CALCIUM-SENSING RECEPTOR-RELATED"/>
    <property type="match status" value="1"/>
</dbReference>
<dbReference type="Pfam" id="PF00003">
    <property type="entry name" value="7tm_3"/>
    <property type="match status" value="1"/>
</dbReference>
<evidence type="ECO:0000256" key="1">
    <source>
        <dbReference type="ARBA" id="ARBA00004651"/>
    </source>
</evidence>
<evidence type="ECO:0000256" key="3">
    <source>
        <dbReference type="ARBA" id="ARBA00022692"/>
    </source>
</evidence>
<keyword evidence="5" id="KW-0297">G-protein coupled receptor</keyword>
<evidence type="ECO:0000313" key="12">
    <source>
        <dbReference type="Ensembl" id="ENSECAP00000086822.1"/>
    </source>
</evidence>
<evidence type="ECO:0000256" key="5">
    <source>
        <dbReference type="ARBA" id="ARBA00023040"/>
    </source>
</evidence>
<evidence type="ECO:0000256" key="2">
    <source>
        <dbReference type="ARBA" id="ARBA00022475"/>
    </source>
</evidence>
<evidence type="ECO:0000256" key="7">
    <source>
        <dbReference type="ARBA" id="ARBA00023170"/>
    </source>
</evidence>
<name>A0A9L0TEY8_HORSE</name>
<dbReference type="Ensembl" id="ENSECAT00000037240.2">
    <property type="protein sequence ID" value="ENSECAP00000086822.1"/>
    <property type="gene ID" value="ENSECAG00000040295.2"/>
</dbReference>
<dbReference type="Ensembl" id="ENSECAT00000084920.1">
    <property type="protein sequence ID" value="ENSECAP00000068036.1"/>
    <property type="gene ID" value="ENSECAG00000040295.2"/>
</dbReference>
<keyword evidence="3 10" id="KW-0812">Transmembrane</keyword>
<evidence type="ECO:0000256" key="9">
    <source>
        <dbReference type="ARBA" id="ARBA00023224"/>
    </source>
</evidence>
<keyword evidence="2" id="KW-1003">Cell membrane</keyword>
<dbReference type="PANTHER" id="PTHR24061:SF545">
    <property type="entry name" value="VOMERONASAL 2, RECEPTOR 118-RELATED"/>
    <property type="match status" value="1"/>
</dbReference>
<dbReference type="Proteomes" id="UP000002281">
    <property type="component" value="Chromosome 13"/>
</dbReference>
<evidence type="ECO:0000256" key="10">
    <source>
        <dbReference type="SAM" id="Phobius"/>
    </source>
</evidence>
<feature type="domain" description="G-protein coupled receptors family 3 profile" evidence="11">
    <location>
        <begin position="1"/>
        <end position="175"/>
    </location>
</feature>
<dbReference type="GeneTree" id="ENSGT00940000154249"/>
<evidence type="ECO:0000256" key="8">
    <source>
        <dbReference type="ARBA" id="ARBA00023180"/>
    </source>
</evidence>
<keyword evidence="8" id="KW-0325">Glycoprotein</keyword>
<dbReference type="InterPro" id="IPR017978">
    <property type="entry name" value="GPCR_3_C"/>
</dbReference>
<dbReference type="PROSITE" id="PS50259">
    <property type="entry name" value="G_PROTEIN_RECEP_F3_4"/>
    <property type="match status" value="1"/>
</dbReference>
<dbReference type="InterPro" id="IPR004073">
    <property type="entry name" value="GPCR_3_vmron_rcpt_2"/>
</dbReference>
<dbReference type="PRINTS" id="PR00248">
    <property type="entry name" value="GPCRMGR"/>
</dbReference>
<evidence type="ECO:0000256" key="4">
    <source>
        <dbReference type="ARBA" id="ARBA00022989"/>
    </source>
</evidence>
<organism evidence="12 13">
    <name type="scientific">Equus caballus</name>
    <name type="common">Horse</name>
    <dbReference type="NCBI Taxonomy" id="9796"/>
    <lineage>
        <taxon>Eukaryota</taxon>
        <taxon>Metazoa</taxon>
        <taxon>Chordata</taxon>
        <taxon>Craniata</taxon>
        <taxon>Vertebrata</taxon>
        <taxon>Euteleostomi</taxon>
        <taxon>Mammalia</taxon>
        <taxon>Eutheria</taxon>
        <taxon>Laurasiatheria</taxon>
        <taxon>Perissodactyla</taxon>
        <taxon>Equidae</taxon>
        <taxon>Equus</taxon>
    </lineage>
</organism>
<evidence type="ECO:0000256" key="6">
    <source>
        <dbReference type="ARBA" id="ARBA00023136"/>
    </source>
</evidence>